<dbReference type="GO" id="GO:0043565">
    <property type="term" value="F:sequence-specific DNA binding"/>
    <property type="evidence" value="ECO:0007669"/>
    <property type="project" value="InterPro"/>
</dbReference>
<keyword evidence="3" id="KW-0804">Transcription</keyword>
<dbReference type="Proteomes" id="UP000465304">
    <property type="component" value="Unassembled WGS sequence"/>
</dbReference>
<dbReference type="PROSITE" id="PS01124">
    <property type="entry name" value="HTH_ARAC_FAMILY_2"/>
    <property type="match status" value="1"/>
</dbReference>
<dbReference type="Gene3D" id="1.10.10.60">
    <property type="entry name" value="Homeodomain-like"/>
    <property type="match status" value="2"/>
</dbReference>
<dbReference type="EMBL" id="BLLB01000002">
    <property type="protein sequence ID" value="GFH00331.1"/>
    <property type="molecule type" value="Genomic_DNA"/>
</dbReference>
<proteinExistence type="predicted"/>
<reference evidence="5 6" key="1">
    <citation type="journal article" date="2019" name="Emerg. Microbes Infect.">
        <title>Comprehensive subspecies identification of 175 nontuberculous mycobacteria species based on 7547 genomic profiles.</title>
        <authorList>
            <person name="Matsumoto Y."/>
            <person name="Kinjo T."/>
            <person name="Motooka D."/>
            <person name="Nabeya D."/>
            <person name="Jung N."/>
            <person name="Uechi K."/>
            <person name="Horii T."/>
            <person name="Iida T."/>
            <person name="Fujita J."/>
            <person name="Nakamura S."/>
        </authorList>
    </citation>
    <scope>NUCLEOTIDE SEQUENCE [LARGE SCALE GENOMIC DNA]</scope>
    <source>
        <strain evidence="5 6">JCM 30996</strain>
    </source>
</reference>
<feature type="domain" description="HTH araC/xylS-type" evidence="4">
    <location>
        <begin position="1"/>
        <end position="84"/>
    </location>
</feature>
<dbReference type="InterPro" id="IPR020449">
    <property type="entry name" value="Tscrpt_reg_AraC-type_HTH"/>
</dbReference>
<keyword evidence="6" id="KW-1185">Reference proteome</keyword>
<dbReference type="PANTHER" id="PTHR46796:SF13">
    <property type="entry name" value="HTH-TYPE TRANSCRIPTIONAL ACTIVATOR RHAS"/>
    <property type="match status" value="1"/>
</dbReference>
<dbReference type="InterPro" id="IPR009057">
    <property type="entry name" value="Homeodomain-like_sf"/>
</dbReference>
<sequence>MATLADRIGVSRSTLAKRFTELVGEPPLTYLTRWRMTLAADLLIERPDATVAAVARTVGYSEPFGFSAAFKRVRGVNPSEFRRTATAAAS</sequence>
<dbReference type="PROSITE" id="PS00041">
    <property type="entry name" value="HTH_ARAC_FAMILY_1"/>
    <property type="match status" value="1"/>
</dbReference>
<evidence type="ECO:0000256" key="2">
    <source>
        <dbReference type="ARBA" id="ARBA00023125"/>
    </source>
</evidence>
<evidence type="ECO:0000256" key="1">
    <source>
        <dbReference type="ARBA" id="ARBA00023015"/>
    </source>
</evidence>
<dbReference type="InterPro" id="IPR018060">
    <property type="entry name" value="HTH_AraC"/>
</dbReference>
<keyword evidence="2" id="KW-0238">DNA-binding</keyword>
<dbReference type="PRINTS" id="PR00032">
    <property type="entry name" value="HTHARAC"/>
</dbReference>
<keyword evidence="1" id="KW-0805">Transcription regulation</keyword>
<dbReference type="AlphaFoldDB" id="A0A7I9ZH24"/>
<accession>A0A7I9ZH24</accession>
<evidence type="ECO:0000259" key="4">
    <source>
        <dbReference type="PROSITE" id="PS01124"/>
    </source>
</evidence>
<comment type="caution">
    <text evidence="5">The sequence shown here is derived from an EMBL/GenBank/DDBJ whole genome shotgun (WGS) entry which is preliminary data.</text>
</comment>
<dbReference type="SMART" id="SM00342">
    <property type="entry name" value="HTH_ARAC"/>
    <property type="match status" value="1"/>
</dbReference>
<gene>
    <name evidence="5" type="ORF">MHIP_08140</name>
</gene>
<evidence type="ECO:0000256" key="3">
    <source>
        <dbReference type="ARBA" id="ARBA00023163"/>
    </source>
</evidence>
<dbReference type="InterPro" id="IPR050204">
    <property type="entry name" value="AraC_XylS_family_regulators"/>
</dbReference>
<dbReference type="InterPro" id="IPR018062">
    <property type="entry name" value="HTH_AraC-typ_CS"/>
</dbReference>
<evidence type="ECO:0000313" key="6">
    <source>
        <dbReference type="Proteomes" id="UP000465304"/>
    </source>
</evidence>
<dbReference type="GO" id="GO:0003700">
    <property type="term" value="F:DNA-binding transcription factor activity"/>
    <property type="evidence" value="ECO:0007669"/>
    <property type="project" value="InterPro"/>
</dbReference>
<dbReference type="Pfam" id="PF12833">
    <property type="entry name" value="HTH_18"/>
    <property type="match status" value="1"/>
</dbReference>
<dbReference type="SUPFAM" id="SSF46689">
    <property type="entry name" value="Homeodomain-like"/>
    <property type="match status" value="1"/>
</dbReference>
<protein>
    <recommendedName>
        <fullName evidence="4">HTH araC/xylS-type domain-containing protein</fullName>
    </recommendedName>
</protein>
<name>A0A7I9ZH24_9MYCO</name>
<evidence type="ECO:0000313" key="5">
    <source>
        <dbReference type="EMBL" id="GFH00331.1"/>
    </source>
</evidence>
<organism evidence="5 6">
    <name type="scientific">Mycolicibacterium hippocampi</name>
    <dbReference type="NCBI Taxonomy" id="659824"/>
    <lineage>
        <taxon>Bacteria</taxon>
        <taxon>Bacillati</taxon>
        <taxon>Actinomycetota</taxon>
        <taxon>Actinomycetes</taxon>
        <taxon>Mycobacteriales</taxon>
        <taxon>Mycobacteriaceae</taxon>
        <taxon>Mycolicibacterium</taxon>
    </lineage>
</organism>
<dbReference type="PANTHER" id="PTHR46796">
    <property type="entry name" value="HTH-TYPE TRANSCRIPTIONAL ACTIVATOR RHAS-RELATED"/>
    <property type="match status" value="1"/>
</dbReference>